<protein>
    <submittedName>
        <fullName evidence="4">Uroporphyrinogen-III C-methyltransferase</fullName>
        <ecNumber evidence="4">2.1.1.107</ecNumber>
    </submittedName>
</protein>
<accession>A0A8B6XBD1</accession>
<feature type="coiled-coil region" evidence="1">
    <location>
        <begin position="111"/>
        <end position="141"/>
    </location>
</feature>
<dbReference type="Proteomes" id="UP000675920">
    <property type="component" value="Unplaced"/>
</dbReference>
<evidence type="ECO:0000256" key="1">
    <source>
        <dbReference type="SAM" id="Coils"/>
    </source>
</evidence>
<dbReference type="OrthoDB" id="9787650at2"/>
<name>A0A8B6XBD1_9BURK</name>
<dbReference type="GO" id="GO:0004851">
    <property type="term" value="F:uroporphyrin-III C-methyltransferase activity"/>
    <property type="evidence" value="ECO:0007669"/>
    <property type="project" value="UniProtKB-EC"/>
</dbReference>
<evidence type="ECO:0000313" key="3">
    <source>
        <dbReference type="Proteomes" id="UP000675920"/>
    </source>
</evidence>
<dbReference type="AlphaFoldDB" id="A0A8B6XBD1"/>
<sequence length="373" mass="40049">MHSSPPGPDDIGGAPSAVPEPQAPSFSAMPAARPAGVLAPRNLAVAGAIAVGLLGWQTWSLHREIDLVQRELARRVDDAGGQSSAAAQSARQSADLVADLSAKLSLIEARVGESQAQQQALEQLYQELARNRDDIQLAEIEQVLATAAQQLELAGNVQAALVALQTVDARLAQGDRPQFLAVRRAVARDIERLKALPATDVTGLAFKLDQAIASVDDLPTLAEVRPADKSAAEPPKPNADYWTQLAERVANEARDLFRIRQVSQPDALLLTPSQSYFARENLKLRLLNARLRLLARNEAGYRADLAVGSALLHGYFDDRARPVLALASTLRQLQAAEVSIDLPNLNESLNAVRNYRPSAPVTAPAPRAEAGKR</sequence>
<evidence type="ECO:0000313" key="4">
    <source>
        <dbReference type="RefSeq" id="WP_084544902.1"/>
    </source>
</evidence>
<feature type="region of interest" description="Disordered" evidence="2">
    <location>
        <begin position="1"/>
        <end position="27"/>
    </location>
</feature>
<dbReference type="RefSeq" id="WP_084544902.1">
    <property type="nucleotide sequence ID" value="NZ_AXWS01000008.1"/>
</dbReference>
<reference evidence="4" key="2">
    <citation type="journal article" date="2005" name="J. Biol. Chem.">
        <title>Protein complexes of the Escherichia coli cell envelope.</title>
        <authorList>
            <person name="Stenberg F."/>
            <person name="Chovanec P."/>
            <person name="Maslen S.L."/>
            <person name="Robinson C.V."/>
            <person name="Ilag L.L."/>
            <person name="von Heijne G."/>
            <person name="Daley D.O."/>
        </authorList>
    </citation>
    <scope>NUCLEOTIDE SEQUENCE</scope>
</reference>
<evidence type="ECO:0000256" key="2">
    <source>
        <dbReference type="SAM" id="MobiDB-lite"/>
    </source>
</evidence>
<keyword evidence="1" id="KW-0175">Coiled coil</keyword>
<dbReference type="Pfam" id="PF04375">
    <property type="entry name" value="HemX"/>
    <property type="match status" value="1"/>
</dbReference>
<dbReference type="InterPro" id="IPR007470">
    <property type="entry name" value="HemX"/>
</dbReference>
<keyword evidence="3" id="KW-1185">Reference proteome</keyword>
<dbReference type="PANTHER" id="PTHR38043">
    <property type="entry name" value="PROTEIN HEMX"/>
    <property type="match status" value="1"/>
</dbReference>
<reference evidence="4" key="3">
    <citation type="submission" date="2025-08" db="UniProtKB">
        <authorList>
            <consortium name="RefSeq"/>
        </authorList>
    </citation>
    <scope>IDENTIFICATION</scope>
</reference>
<reference evidence="4" key="1">
    <citation type="journal article" date="1988" name="Nucleic Acids Res.">
        <title>Nucleotide sequence of the hemX gene, the third member of the Uro operon of Escherichia coli K12.</title>
        <authorList>
            <person name="Sasarman A."/>
            <person name="Echelard Y."/>
            <person name="Letowski J."/>
            <person name="Tardif D."/>
            <person name="Drolet M."/>
        </authorList>
    </citation>
    <scope>NUCLEOTIDE SEQUENCE</scope>
</reference>
<dbReference type="PANTHER" id="PTHR38043:SF1">
    <property type="entry name" value="PROTEIN HEMX"/>
    <property type="match status" value="1"/>
</dbReference>
<proteinExistence type="predicted"/>
<organism evidence="3 4">
    <name type="scientific">Derxia gummosa DSM 723</name>
    <dbReference type="NCBI Taxonomy" id="1121388"/>
    <lineage>
        <taxon>Bacteria</taxon>
        <taxon>Pseudomonadati</taxon>
        <taxon>Pseudomonadota</taxon>
        <taxon>Betaproteobacteria</taxon>
        <taxon>Burkholderiales</taxon>
        <taxon>Alcaligenaceae</taxon>
        <taxon>Derxia</taxon>
    </lineage>
</organism>
<dbReference type="EC" id="2.1.1.107" evidence="4"/>